<comment type="caution">
    <text evidence="2">The sequence shown here is derived from an EMBL/GenBank/DDBJ whole genome shotgun (WGS) entry which is preliminary data.</text>
</comment>
<dbReference type="RefSeq" id="WP_229816432.1">
    <property type="nucleotide sequence ID" value="NZ_BMZC01000001.1"/>
</dbReference>
<dbReference type="InterPro" id="IPR011008">
    <property type="entry name" value="Dimeric_a/b-barrel"/>
</dbReference>
<proteinExistence type="predicted"/>
<reference evidence="2" key="1">
    <citation type="journal article" date="2014" name="Int. J. Syst. Evol. Microbiol.">
        <title>Complete genome sequence of Corynebacterium casei LMG S-19264T (=DSM 44701T), isolated from a smear-ripened cheese.</title>
        <authorList>
            <consortium name="US DOE Joint Genome Institute (JGI-PGF)"/>
            <person name="Walter F."/>
            <person name="Albersmeier A."/>
            <person name="Kalinowski J."/>
            <person name="Ruckert C."/>
        </authorList>
    </citation>
    <scope>NUCLEOTIDE SEQUENCE</scope>
    <source>
        <strain evidence="2">KCTC 32337</strain>
    </source>
</reference>
<protein>
    <recommendedName>
        <fullName evidence="1">ABM domain-containing protein</fullName>
    </recommendedName>
</protein>
<dbReference type="PANTHER" id="PTHR33336:SF3">
    <property type="entry name" value="ABM DOMAIN-CONTAINING PROTEIN"/>
    <property type="match status" value="1"/>
</dbReference>
<gene>
    <name evidence="2" type="ORF">GCM10011274_02450</name>
</gene>
<dbReference type="PROSITE" id="PS51725">
    <property type="entry name" value="ABM"/>
    <property type="match status" value="1"/>
</dbReference>
<dbReference type="AlphaFoldDB" id="A0A8H9ICH2"/>
<dbReference type="Proteomes" id="UP000622604">
    <property type="component" value="Unassembled WGS sequence"/>
</dbReference>
<dbReference type="EMBL" id="BMZC01000001">
    <property type="protein sequence ID" value="GGZ48191.1"/>
    <property type="molecule type" value="Genomic_DNA"/>
</dbReference>
<evidence type="ECO:0000313" key="3">
    <source>
        <dbReference type="Proteomes" id="UP000622604"/>
    </source>
</evidence>
<sequence length="214" mass="25018">MDNAMLTLIVKFLVKPDQLVAFKQALNTNRLGSKNEPGMREMRFFQGKDSPNTIFAYERWENAQAHQEHVNQPYTQTLLQLAESALLSPIEVMTLNDTDPAPLHENNPKRVQAEDDVFSLFFIFKIKEAYKEQLLQQFTSHVAQTRSEEPGNIVFDLYTIDGQDDTLVIYEHWRKESDLWDIHFKQPYVIETNKLLEQAIVGDTKQYMNFVNEF</sequence>
<evidence type="ECO:0000313" key="2">
    <source>
        <dbReference type="EMBL" id="GGZ48191.1"/>
    </source>
</evidence>
<dbReference type="Gene3D" id="3.30.70.100">
    <property type="match status" value="2"/>
</dbReference>
<name>A0A8H9ICH2_9ALTE</name>
<dbReference type="GO" id="GO:0003824">
    <property type="term" value="F:catalytic activity"/>
    <property type="evidence" value="ECO:0007669"/>
    <property type="project" value="TreeGrafter"/>
</dbReference>
<organism evidence="2 3">
    <name type="scientific">Paraglaciecola chathamensis</name>
    <dbReference type="NCBI Taxonomy" id="368405"/>
    <lineage>
        <taxon>Bacteria</taxon>
        <taxon>Pseudomonadati</taxon>
        <taxon>Pseudomonadota</taxon>
        <taxon>Gammaproteobacteria</taxon>
        <taxon>Alteromonadales</taxon>
        <taxon>Alteromonadaceae</taxon>
        <taxon>Paraglaciecola</taxon>
    </lineage>
</organism>
<feature type="domain" description="ABM" evidence="1">
    <location>
        <begin position="6"/>
        <end position="95"/>
    </location>
</feature>
<dbReference type="PANTHER" id="PTHR33336">
    <property type="entry name" value="QUINOL MONOOXYGENASE YGIN-RELATED"/>
    <property type="match status" value="1"/>
</dbReference>
<evidence type="ECO:0000259" key="1">
    <source>
        <dbReference type="PROSITE" id="PS51725"/>
    </source>
</evidence>
<dbReference type="InterPro" id="IPR007138">
    <property type="entry name" value="ABM_dom"/>
</dbReference>
<dbReference type="Pfam" id="PF03992">
    <property type="entry name" value="ABM"/>
    <property type="match status" value="2"/>
</dbReference>
<dbReference type="SUPFAM" id="SSF54909">
    <property type="entry name" value="Dimeric alpha+beta barrel"/>
    <property type="match status" value="2"/>
</dbReference>
<accession>A0A8H9ICH2</accession>
<dbReference type="InterPro" id="IPR050744">
    <property type="entry name" value="AI-2_Isomerase_LsrG"/>
</dbReference>
<reference evidence="2" key="2">
    <citation type="submission" date="2020-09" db="EMBL/GenBank/DDBJ databases">
        <authorList>
            <person name="Sun Q."/>
            <person name="Kim S."/>
        </authorList>
    </citation>
    <scope>NUCLEOTIDE SEQUENCE</scope>
    <source>
        <strain evidence="2">KCTC 32337</strain>
    </source>
</reference>